<evidence type="ECO:0000313" key="9">
    <source>
        <dbReference type="EMBL" id="ABU59475.1"/>
    </source>
</evidence>
<dbReference type="KEGG" id="rca:Rcas_3425"/>
<keyword evidence="7" id="KW-0411">Iron-sulfur</keyword>
<dbReference type="PANTHER" id="PTHR43687">
    <property type="entry name" value="ADENYLYLSULFATE REDUCTASE, BETA SUBUNIT"/>
    <property type="match status" value="1"/>
</dbReference>
<evidence type="ECO:0000259" key="8">
    <source>
        <dbReference type="PROSITE" id="PS51379"/>
    </source>
</evidence>
<dbReference type="PROSITE" id="PS00198">
    <property type="entry name" value="4FE4S_FER_1"/>
    <property type="match status" value="2"/>
</dbReference>
<dbReference type="PROSITE" id="PS51379">
    <property type="entry name" value="4FE4S_FER_2"/>
    <property type="match status" value="2"/>
</dbReference>
<keyword evidence="1" id="KW-0813">Transport</keyword>
<dbReference type="AlphaFoldDB" id="A7NPH9"/>
<dbReference type="eggNOG" id="COG1143">
    <property type="taxonomic scope" value="Bacteria"/>
</dbReference>
<dbReference type="InterPro" id="IPR050572">
    <property type="entry name" value="Fe-S_Ferredoxin"/>
</dbReference>
<evidence type="ECO:0000256" key="1">
    <source>
        <dbReference type="ARBA" id="ARBA00022448"/>
    </source>
</evidence>
<dbReference type="HOGENOM" id="CLU_139698_5_5_0"/>
<keyword evidence="2" id="KW-0004">4Fe-4S</keyword>
<keyword evidence="3" id="KW-0479">Metal-binding</keyword>
<organism evidence="9 10">
    <name type="scientific">Roseiflexus castenholzii (strain DSM 13941 / HLO8)</name>
    <dbReference type="NCBI Taxonomy" id="383372"/>
    <lineage>
        <taxon>Bacteria</taxon>
        <taxon>Bacillati</taxon>
        <taxon>Chloroflexota</taxon>
        <taxon>Chloroflexia</taxon>
        <taxon>Chloroflexales</taxon>
        <taxon>Roseiflexineae</taxon>
        <taxon>Roseiflexaceae</taxon>
        <taxon>Roseiflexus</taxon>
    </lineage>
</organism>
<evidence type="ECO:0000256" key="4">
    <source>
        <dbReference type="ARBA" id="ARBA00022737"/>
    </source>
</evidence>
<feature type="domain" description="4Fe-4S ferredoxin-type" evidence="8">
    <location>
        <begin position="41"/>
        <end position="70"/>
    </location>
</feature>
<gene>
    <name evidence="9" type="ordered locus">Rcas_3425</name>
</gene>
<name>A7NPH9_ROSCS</name>
<keyword evidence="10" id="KW-1185">Reference proteome</keyword>
<dbReference type="InterPro" id="IPR017900">
    <property type="entry name" value="4Fe4S_Fe_S_CS"/>
</dbReference>
<evidence type="ECO:0000256" key="3">
    <source>
        <dbReference type="ARBA" id="ARBA00022723"/>
    </source>
</evidence>
<dbReference type="EMBL" id="CP000804">
    <property type="protein sequence ID" value="ABU59475.1"/>
    <property type="molecule type" value="Genomic_DNA"/>
</dbReference>
<dbReference type="Proteomes" id="UP000000263">
    <property type="component" value="Chromosome"/>
</dbReference>
<dbReference type="InterPro" id="IPR017896">
    <property type="entry name" value="4Fe4S_Fe-S-bd"/>
</dbReference>
<keyword evidence="4" id="KW-0677">Repeat</keyword>
<reference evidence="9 10" key="1">
    <citation type="submission" date="2007-08" db="EMBL/GenBank/DDBJ databases">
        <title>Complete sequence of Roseiflexus castenholzii DSM 13941.</title>
        <authorList>
            <consortium name="US DOE Joint Genome Institute"/>
            <person name="Copeland A."/>
            <person name="Lucas S."/>
            <person name="Lapidus A."/>
            <person name="Barry K."/>
            <person name="Glavina del Rio T."/>
            <person name="Dalin E."/>
            <person name="Tice H."/>
            <person name="Pitluck S."/>
            <person name="Thompson L.S."/>
            <person name="Brettin T."/>
            <person name="Bruce D."/>
            <person name="Detter J.C."/>
            <person name="Han C."/>
            <person name="Tapia R."/>
            <person name="Schmutz J."/>
            <person name="Larimer F."/>
            <person name="Land M."/>
            <person name="Hauser L."/>
            <person name="Kyrpides N."/>
            <person name="Mikhailova N."/>
            <person name="Bryant D.A."/>
            <person name="Hanada S."/>
            <person name="Tsukatani Y."/>
            <person name="Richardson P."/>
        </authorList>
    </citation>
    <scope>NUCLEOTIDE SEQUENCE [LARGE SCALE GENOMIC DNA]</scope>
    <source>
        <strain evidence="10">DSM 13941 / HLO8</strain>
    </source>
</reference>
<dbReference type="OrthoDB" id="9803192at2"/>
<evidence type="ECO:0000256" key="6">
    <source>
        <dbReference type="ARBA" id="ARBA00023004"/>
    </source>
</evidence>
<evidence type="ECO:0000256" key="7">
    <source>
        <dbReference type="ARBA" id="ARBA00023014"/>
    </source>
</evidence>
<sequence>MQRGVSTMNWTLPVINLDRCTGCGQCVRHCPTQAVELIECRAVIVRPFNCTYCDACERACPTGAIGRPFIVVFETGQRWRRI</sequence>
<dbReference type="STRING" id="383372.Rcas_3425"/>
<protein>
    <submittedName>
        <fullName evidence="9">4Fe-4S ferredoxin iron-sulfur binding domain protein</fullName>
    </submittedName>
</protein>
<dbReference type="GO" id="GO:0051539">
    <property type="term" value="F:4 iron, 4 sulfur cluster binding"/>
    <property type="evidence" value="ECO:0007669"/>
    <property type="project" value="UniProtKB-KW"/>
</dbReference>
<evidence type="ECO:0000256" key="2">
    <source>
        <dbReference type="ARBA" id="ARBA00022485"/>
    </source>
</evidence>
<proteinExistence type="predicted"/>
<evidence type="ECO:0000313" key="10">
    <source>
        <dbReference type="Proteomes" id="UP000000263"/>
    </source>
</evidence>
<dbReference type="PANTHER" id="PTHR43687:SF6">
    <property type="entry name" value="L-ASPARTATE SEMIALDEHYDE SULFURTRANSFERASE IRON-SULFUR SUBUNIT"/>
    <property type="match status" value="1"/>
</dbReference>
<dbReference type="Gene3D" id="3.30.70.20">
    <property type="match status" value="2"/>
</dbReference>
<dbReference type="GO" id="GO:0046872">
    <property type="term" value="F:metal ion binding"/>
    <property type="evidence" value="ECO:0007669"/>
    <property type="project" value="UniProtKB-KW"/>
</dbReference>
<dbReference type="SUPFAM" id="SSF54862">
    <property type="entry name" value="4Fe-4S ferredoxins"/>
    <property type="match status" value="1"/>
</dbReference>
<feature type="domain" description="4Fe-4S ferredoxin-type" evidence="8">
    <location>
        <begin position="11"/>
        <end position="40"/>
    </location>
</feature>
<accession>A7NPH9</accession>
<keyword evidence="5" id="KW-0249">Electron transport</keyword>
<evidence type="ECO:0000256" key="5">
    <source>
        <dbReference type="ARBA" id="ARBA00022982"/>
    </source>
</evidence>
<dbReference type="Pfam" id="PF00037">
    <property type="entry name" value="Fer4"/>
    <property type="match status" value="2"/>
</dbReference>
<keyword evidence="6" id="KW-0408">Iron</keyword>